<dbReference type="InterPro" id="IPR032675">
    <property type="entry name" value="LRR_dom_sf"/>
</dbReference>
<keyword evidence="2" id="KW-1185">Reference proteome</keyword>
<evidence type="ECO:0000313" key="1">
    <source>
        <dbReference type="EMBL" id="KAJ3477795.1"/>
    </source>
</evidence>
<dbReference type="Proteomes" id="UP001212997">
    <property type="component" value="Unassembled WGS sequence"/>
</dbReference>
<accession>A0AAD5UU10</accession>
<reference evidence="1" key="1">
    <citation type="submission" date="2022-07" db="EMBL/GenBank/DDBJ databases">
        <title>Genome Sequence of Physisporinus lineatus.</title>
        <authorList>
            <person name="Buettner E."/>
        </authorList>
    </citation>
    <scope>NUCLEOTIDE SEQUENCE</scope>
    <source>
        <strain evidence="1">VT162</strain>
    </source>
</reference>
<dbReference type="AlphaFoldDB" id="A0AAD5UU10"/>
<evidence type="ECO:0000313" key="2">
    <source>
        <dbReference type="Proteomes" id="UP001212997"/>
    </source>
</evidence>
<dbReference type="Gene3D" id="3.80.10.10">
    <property type="entry name" value="Ribonuclease Inhibitor"/>
    <property type="match status" value="1"/>
</dbReference>
<protein>
    <submittedName>
        <fullName evidence="1">Uncharacterized protein</fullName>
    </submittedName>
</protein>
<sequence>MQRLTRTLKMSEWATIQRHCHRVKALGTLQHVPVQTDKFCTMDLATSNEFLKYLQSRKSALIAHTPKFLPNLTGLAWPCSWLGIHTLELVPHLLGPTLIHLSVWGHHGDSYIAPRNVLAAMMRILLIVPQCSPSLKRLFYDYSMPEQDNQVSNLLSTVIPKCPLLVEVSSHTIPLSEKAFKHLAGLPSLKLLVSAIPTTGYPETRRSSNPTFPSLRSCKLQAVNMQQIQTLLGSMGSREVDSLAVELNKTAGVTSDQFKSLLDLITQNQSSLRVLHITHATRLALPQPNPDQILSFTDISPMVNKFPNIIQVCLVSSNFAIDLNDDDLRAMALAWPSLRVFQIRCTRPYCPRPSITLQSFLTFATYCPDLTHLILNLDPSPPNDYLRRQGKEARHRRHTLQYLQIFVWNELEFPSLLADFILDLFPNVTVHAEPICPREGNRKLWLEWETFQPFMRGFVAARRNTGRERLTEVNRDETMQTDE</sequence>
<proteinExistence type="predicted"/>
<comment type="caution">
    <text evidence="1">The sequence shown here is derived from an EMBL/GenBank/DDBJ whole genome shotgun (WGS) entry which is preliminary data.</text>
</comment>
<name>A0AAD5UU10_9APHY</name>
<gene>
    <name evidence="1" type="ORF">NLI96_g10223</name>
</gene>
<organism evidence="1 2">
    <name type="scientific">Meripilus lineatus</name>
    <dbReference type="NCBI Taxonomy" id="2056292"/>
    <lineage>
        <taxon>Eukaryota</taxon>
        <taxon>Fungi</taxon>
        <taxon>Dikarya</taxon>
        <taxon>Basidiomycota</taxon>
        <taxon>Agaricomycotina</taxon>
        <taxon>Agaricomycetes</taxon>
        <taxon>Polyporales</taxon>
        <taxon>Meripilaceae</taxon>
        <taxon>Meripilus</taxon>
    </lineage>
</organism>
<dbReference type="EMBL" id="JANAWD010000564">
    <property type="protein sequence ID" value="KAJ3477795.1"/>
    <property type="molecule type" value="Genomic_DNA"/>
</dbReference>